<name>A0A9W9YMD0_9CNID</name>
<comment type="caution">
    <text evidence="8">The sequence shown here is derived from an EMBL/GenBank/DDBJ whole genome shotgun (WGS) entry which is preliminary data.</text>
</comment>
<keyword evidence="4 5" id="KW-1015">Disulfide bond</keyword>
<dbReference type="OrthoDB" id="5963301at2759"/>
<keyword evidence="2" id="KW-0964">Secreted</keyword>
<gene>
    <name evidence="8" type="primary">GPHB5</name>
    <name evidence="8" type="ORF">OS493_022651</name>
</gene>
<evidence type="ECO:0000256" key="5">
    <source>
        <dbReference type="PROSITE-ProRule" id="PRU00039"/>
    </source>
</evidence>
<dbReference type="InterPro" id="IPR004133">
    <property type="entry name" value="DAN_dom"/>
</dbReference>
<feature type="transmembrane region" description="Helical" evidence="6">
    <location>
        <begin position="17"/>
        <end position="42"/>
    </location>
</feature>
<evidence type="ECO:0000256" key="4">
    <source>
        <dbReference type="ARBA" id="ARBA00023157"/>
    </source>
</evidence>
<dbReference type="PROSITE" id="PS01225">
    <property type="entry name" value="CTCK_2"/>
    <property type="match status" value="1"/>
</dbReference>
<evidence type="ECO:0000313" key="9">
    <source>
        <dbReference type="Proteomes" id="UP001163046"/>
    </source>
</evidence>
<evidence type="ECO:0000313" key="8">
    <source>
        <dbReference type="EMBL" id="KAJ7357835.1"/>
    </source>
</evidence>
<evidence type="ECO:0000256" key="1">
    <source>
        <dbReference type="ARBA" id="ARBA00004613"/>
    </source>
</evidence>
<dbReference type="Proteomes" id="UP001163046">
    <property type="component" value="Unassembled WGS sequence"/>
</dbReference>
<dbReference type="SUPFAM" id="SSF57501">
    <property type="entry name" value="Cystine-knot cytokines"/>
    <property type="match status" value="1"/>
</dbReference>
<proteinExistence type="predicted"/>
<keyword evidence="6" id="KW-1133">Transmembrane helix</keyword>
<evidence type="ECO:0000259" key="7">
    <source>
        <dbReference type="PROSITE" id="PS01225"/>
    </source>
</evidence>
<feature type="disulfide bond" evidence="5">
    <location>
        <begin position="72"/>
        <end position="121"/>
    </location>
</feature>
<dbReference type="SMART" id="SM00041">
    <property type="entry name" value="CT"/>
    <property type="match status" value="1"/>
</dbReference>
<dbReference type="GO" id="GO:0005179">
    <property type="term" value="F:hormone activity"/>
    <property type="evidence" value="ECO:0007669"/>
    <property type="project" value="InterPro"/>
</dbReference>
<dbReference type="GO" id="GO:0007186">
    <property type="term" value="P:G protein-coupled receptor signaling pathway"/>
    <property type="evidence" value="ECO:0007669"/>
    <property type="project" value="TreeGrafter"/>
</dbReference>
<dbReference type="Gene3D" id="2.10.90.10">
    <property type="entry name" value="Cystine-knot cytokines"/>
    <property type="match status" value="1"/>
</dbReference>
<dbReference type="Pfam" id="PF03045">
    <property type="entry name" value="DAN"/>
    <property type="match status" value="1"/>
</dbReference>
<organism evidence="8 9">
    <name type="scientific">Desmophyllum pertusum</name>
    <dbReference type="NCBI Taxonomy" id="174260"/>
    <lineage>
        <taxon>Eukaryota</taxon>
        <taxon>Metazoa</taxon>
        <taxon>Cnidaria</taxon>
        <taxon>Anthozoa</taxon>
        <taxon>Hexacorallia</taxon>
        <taxon>Scleractinia</taxon>
        <taxon>Caryophylliina</taxon>
        <taxon>Caryophylliidae</taxon>
        <taxon>Desmophyllum</taxon>
    </lineage>
</organism>
<dbReference type="EMBL" id="MU827317">
    <property type="protein sequence ID" value="KAJ7357835.1"/>
    <property type="molecule type" value="Genomic_DNA"/>
</dbReference>
<evidence type="ECO:0000256" key="3">
    <source>
        <dbReference type="ARBA" id="ARBA00022729"/>
    </source>
</evidence>
<dbReference type="PANTHER" id="PTHR11515:SF13">
    <property type="entry name" value="GLYCOPROTEIN HORMONE BETA 5, ISOFORM A"/>
    <property type="match status" value="1"/>
</dbReference>
<evidence type="ECO:0000256" key="6">
    <source>
        <dbReference type="SAM" id="Phobius"/>
    </source>
</evidence>
<keyword evidence="3" id="KW-0732">Signal</keyword>
<dbReference type="InterPro" id="IPR029034">
    <property type="entry name" value="Cystine-knot_cytokine"/>
</dbReference>
<keyword evidence="6" id="KW-0812">Transmembrane</keyword>
<dbReference type="GO" id="GO:0005737">
    <property type="term" value="C:cytoplasm"/>
    <property type="evidence" value="ECO:0007669"/>
    <property type="project" value="TreeGrafter"/>
</dbReference>
<accession>A0A9W9YMD0</accession>
<reference evidence="8" key="1">
    <citation type="submission" date="2023-01" db="EMBL/GenBank/DDBJ databases">
        <title>Genome assembly of the deep-sea coral Lophelia pertusa.</title>
        <authorList>
            <person name="Herrera S."/>
            <person name="Cordes E."/>
        </authorList>
    </citation>
    <scope>NUCLEOTIDE SEQUENCE</scope>
    <source>
        <strain evidence="8">USNM1676648</strain>
        <tissue evidence="8">Polyp</tissue>
    </source>
</reference>
<sequence length="143" mass="15730">NLASDIFVGVEQIVRHLAAPVTVSTMSVLSTVCCCLVFLALVHTNQSYNPFDKFGVYCKPEAYNQEVSKTGCDSQYVRVKACLGTCASYAYPLDHPPYFKKFCECCKPSSTRWKVFNLPNCATGISPLVQVESAVNCKCSMCT</sequence>
<feature type="domain" description="CTCK" evidence="7">
    <location>
        <begin position="58"/>
        <end position="143"/>
    </location>
</feature>
<protein>
    <submittedName>
        <fullName evidence="8">Glycoprotein hormone beta-5</fullName>
    </submittedName>
</protein>
<dbReference type="InterPro" id="IPR001545">
    <property type="entry name" value="Gonadotropin_bsu"/>
</dbReference>
<keyword evidence="9" id="KW-1185">Reference proteome</keyword>
<dbReference type="InterPro" id="IPR006207">
    <property type="entry name" value="Cys_knot_C"/>
</dbReference>
<keyword evidence="6" id="KW-0472">Membrane</keyword>
<feature type="non-terminal residue" evidence="8">
    <location>
        <position position="143"/>
    </location>
</feature>
<comment type="subcellular location">
    <subcellularLocation>
        <location evidence="1">Secreted</location>
    </subcellularLocation>
</comment>
<dbReference type="PANTHER" id="PTHR11515">
    <property type="entry name" value="GLYCOPROTEIN HORMONE BETA CHAIN"/>
    <property type="match status" value="1"/>
</dbReference>
<dbReference type="GO" id="GO:0005615">
    <property type="term" value="C:extracellular space"/>
    <property type="evidence" value="ECO:0007669"/>
    <property type="project" value="TreeGrafter"/>
</dbReference>
<dbReference type="AlphaFoldDB" id="A0A9W9YMD0"/>
<evidence type="ECO:0000256" key="2">
    <source>
        <dbReference type="ARBA" id="ARBA00022525"/>
    </source>
</evidence>
<comment type="caution">
    <text evidence="5">Lacks conserved residue(s) required for the propagation of feature annotation.</text>
</comment>